<evidence type="ECO:0000259" key="1">
    <source>
        <dbReference type="Pfam" id="PF20237"/>
    </source>
</evidence>
<reference evidence="2 3" key="1">
    <citation type="submission" date="2023-01" db="EMBL/GenBank/DDBJ databases">
        <title>Analysis of 21 Apiospora genomes using comparative genomics revels a genus with tremendous synthesis potential of carbohydrate active enzymes and secondary metabolites.</title>
        <authorList>
            <person name="Sorensen T."/>
        </authorList>
    </citation>
    <scope>NUCLEOTIDE SEQUENCE [LARGE SCALE GENOMIC DNA]</scope>
    <source>
        <strain evidence="2 3">CBS 114990</strain>
    </source>
</reference>
<dbReference type="Pfam" id="PF20237">
    <property type="entry name" value="DUF6594"/>
    <property type="match status" value="1"/>
</dbReference>
<dbReference type="PANTHER" id="PTHR34502:SF4">
    <property type="entry name" value="DUF6594 DOMAIN-CONTAINING PROTEIN"/>
    <property type="match status" value="1"/>
</dbReference>
<keyword evidence="3" id="KW-1185">Reference proteome</keyword>
<evidence type="ECO:0000313" key="3">
    <source>
        <dbReference type="Proteomes" id="UP001433268"/>
    </source>
</evidence>
<proteinExistence type="predicted"/>
<dbReference type="PANTHER" id="PTHR34502">
    <property type="entry name" value="DUF6594 DOMAIN-CONTAINING PROTEIN-RELATED"/>
    <property type="match status" value="1"/>
</dbReference>
<dbReference type="RefSeq" id="XP_066662104.1">
    <property type="nucleotide sequence ID" value="XM_066816412.1"/>
</dbReference>
<accession>A0ABR1V2D5</accession>
<feature type="domain" description="DUF6594" evidence="1">
    <location>
        <begin position="19"/>
        <end position="176"/>
    </location>
</feature>
<gene>
    <name evidence="2" type="ORF">PG997_012098</name>
</gene>
<name>A0ABR1V2D5_9PEZI</name>
<dbReference type="InterPro" id="IPR046529">
    <property type="entry name" value="DUF6594"/>
</dbReference>
<comment type="caution">
    <text evidence="2">The sequence shown here is derived from an EMBL/GenBank/DDBJ whole genome shotgun (WGS) entry which is preliminary data.</text>
</comment>
<dbReference type="GeneID" id="92049472"/>
<sequence>MSILSRKEVLEKSWKYIGYPDFATYSSLADDFFVIRRYDRLHCRVLITLQDEIAMLEEELDALDAKYSDRNAPDVDNGSVRRDQPERKNLVKRICAELKNYVLSLDELLCRYTQVKAIPIAPEENVENIRNWLENNNNPIHREELEFLKSRDLITLAKPKSLLRRLFERHILSSTSDLFGFLAGHRHRAGDATVHGQERTDRCCDSTSNIRDGSDYAHQPLVDLGRYSQHVRAAGNHHRLQRPAFGGSHVCYFGQAVRDPGCSSRVSSCQLPQELTSGEH</sequence>
<dbReference type="Proteomes" id="UP001433268">
    <property type="component" value="Unassembled WGS sequence"/>
</dbReference>
<evidence type="ECO:0000313" key="2">
    <source>
        <dbReference type="EMBL" id="KAK8065351.1"/>
    </source>
</evidence>
<dbReference type="EMBL" id="JAQQWN010000009">
    <property type="protein sequence ID" value="KAK8065351.1"/>
    <property type="molecule type" value="Genomic_DNA"/>
</dbReference>
<organism evidence="2 3">
    <name type="scientific">Apiospora hydei</name>
    <dbReference type="NCBI Taxonomy" id="1337664"/>
    <lineage>
        <taxon>Eukaryota</taxon>
        <taxon>Fungi</taxon>
        <taxon>Dikarya</taxon>
        <taxon>Ascomycota</taxon>
        <taxon>Pezizomycotina</taxon>
        <taxon>Sordariomycetes</taxon>
        <taxon>Xylariomycetidae</taxon>
        <taxon>Amphisphaeriales</taxon>
        <taxon>Apiosporaceae</taxon>
        <taxon>Apiospora</taxon>
    </lineage>
</organism>
<protein>
    <recommendedName>
        <fullName evidence="1">DUF6594 domain-containing protein</fullName>
    </recommendedName>
</protein>